<gene>
    <name evidence="1" type="ORF">J5U23_02603</name>
</gene>
<proteinExistence type="predicted"/>
<name>A0A8F5GU71_SACSH</name>
<reference evidence="1" key="1">
    <citation type="journal article" date="2021" name="Environ. Microbiol.">
        <title>New insights into the diversity and evolution of the archaeal mobilome from three complete genomes of Saccharolobus shibatae.</title>
        <authorList>
            <person name="Medvedeva S."/>
            <person name="Brandt D."/>
            <person name="Cvirkaite-Krupovic V."/>
            <person name="Liu Y."/>
            <person name="Severinov K."/>
            <person name="Ishino S."/>
            <person name="Ishino Y."/>
            <person name="Prangishvili D."/>
            <person name="Kalinowski J."/>
            <person name="Krupovic M."/>
        </authorList>
    </citation>
    <scope>NUCLEOTIDE SEQUENCE</scope>
    <source>
        <strain evidence="1">B12</strain>
    </source>
</reference>
<dbReference type="Proteomes" id="UP000694018">
    <property type="component" value="Chromosome"/>
</dbReference>
<accession>A0A8F5GU71</accession>
<evidence type="ECO:0000313" key="2">
    <source>
        <dbReference type="Proteomes" id="UP000694018"/>
    </source>
</evidence>
<organism evidence="1 2">
    <name type="scientific">Saccharolobus shibatae (strain ATCC 51178 / DSM 5389 / JCM 8931 / NBRC 15437 / B12)</name>
    <name type="common">Sulfolobus shibatae</name>
    <dbReference type="NCBI Taxonomy" id="523848"/>
    <lineage>
        <taxon>Archaea</taxon>
        <taxon>Thermoproteota</taxon>
        <taxon>Thermoprotei</taxon>
        <taxon>Sulfolobales</taxon>
        <taxon>Sulfolobaceae</taxon>
        <taxon>Saccharolobus</taxon>
    </lineage>
</organism>
<dbReference type="KEGG" id="sshi:J5U23_02603"/>
<evidence type="ECO:0000313" key="1">
    <source>
        <dbReference type="EMBL" id="QXJ29728.1"/>
    </source>
</evidence>
<dbReference type="AlphaFoldDB" id="A0A8F5GU71"/>
<protein>
    <submittedName>
        <fullName evidence="1">Uncharacterized protein</fullName>
    </submittedName>
</protein>
<sequence length="37" mass="4228">MALFTTTISGLNYKYIDRKIKIIQTVHFNSLIIGADQ</sequence>
<dbReference type="EMBL" id="CP077717">
    <property type="protein sequence ID" value="QXJ29728.1"/>
    <property type="molecule type" value="Genomic_DNA"/>
</dbReference>